<keyword evidence="1" id="KW-0732">Signal</keyword>
<evidence type="ECO:0000313" key="5">
    <source>
        <dbReference type="EMBL" id="CAK83390.1"/>
    </source>
</evidence>
<keyword evidence="3" id="KW-1015">Disulfide bond</keyword>
<evidence type="ECO:0000256" key="2">
    <source>
        <dbReference type="ARBA" id="ARBA00022737"/>
    </source>
</evidence>
<reference evidence="5 6" key="1">
    <citation type="journal article" date="2006" name="Nature">
        <title>Global trends of whole-genome duplications revealed by the ciliate Paramecium tetraurelia.</title>
        <authorList>
            <consortium name="Genoscope"/>
            <person name="Aury J.-M."/>
            <person name="Jaillon O."/>
            <person name="Duret L."/>
            <person name="Noel B."/>
            <person name="Jubin C."/>
            <person name="Porcel B.M."/>
            <person name="Segurens B."/>
            <person name="Daubin V."/>
            <person name="Anthouard V."/>
            <person name="Aiach N."/>
            <person name="Arnaiz O."/>
            <person name="Billaut A."/>
            <person name="Beisson J."/>
            <person name="Blanc I."/>
            <person name="Bouhouche K."/>
            <person name="Camara F."/>
            <person name="Duharcourt S."/>
            <person name="Guigo R."/>
            <person name="Gogendeau D."/>
            <person name="Katinka M."/>
            <person name="Keller A.-M."/>
            <person name="Kissmehl R."/>
            <person name="Klotz C."/>
            <person name="Koll F."/>
            <person name="Le Moue A."/>
            <person name="Lepere C."/>
            <person name="Malinsky S."/>
            <person name="Nowacki M."/>
            <person name="Nowak J.K."/>
            <person name="Plattner H."/>
            <person name="Poulain J."/>
            <person name="Ruiz F."/>
            <person name="Serrano V."/>
            <person name="Zagulski M."/>
            <person name="Dessen P."/>
            <person name="Betermier M."/>
            <person name="Weissenbach J."/>
            <person name="Scarpelli C."/>
            <person name="Schachter V."/>
            <person name="Sperling L."/>
            <person name="Meyer E."/>
            <person name="Cohen J."/>
            <person name="Wincker P."/>
        </authorList>
    </citation>
    <scope>NUCLEOTIDE SEQUENCE [LARGE SCALE GENOMIC DNA]</scope>
    <source>
        <strain evidence="5 6">Stock d4-2</strain>
    </source>
</reference>
<dbReference type="InParanoid" id="A0DK23"/>
<organism evidence="5 6">
    <name type="scientific">Paramecium tetraurelia</name>
    <dbReference type="NCBI Taxonomy" id="5888"/>
    <lineage>
        <taxon>Eukaryota</taxon>
        <taxon>Sar</taxon>
        <taxon>Alveolata</taxon>
        <taxon>Ciliophora</taxon>
        <taxon>Intramacronucleata</taxon>
        <taxon>Oligohymenophorea</taxon>
        <taxon>Peniculida</taxon>
        <taxon>Parameciidae</taxon>
        <taxon>Paramecium</taxon>
    </lineage>
</organism>
<keyword evidence="4" id="KW-0472">Membrane</keyword>
<evidence type="ECO:0000256" key="3">
    <source>
        <dbReference type="ARBA" id="ARBA00023157"/>
    </source>
</evidence>
<keyword evidence="4" id="KW-1133">Transmembrane helix</keyword>
<dbReference type="PANTHER" id="PTHR39767:SF2">
    <property type="entry name" value="CHROMOSOME UNDETERMINED SCAFFOLD_1, WHOLE GENOME SHOTGUN SEQUENCE"/>
    <property type="match status" value="1"/>
</dbReference>
<dbReference type="HOGENOM" id="CLU_008168_0_0_1"/>
<keyword evidence="2" id="KW-0677">Repeat</keyword>
<dbReference type="InterPro" id="IPR009030">
    <property type="entry name" value="Growth_fac_rcpt_cys_sf"/>
</dbReference>
<accession>A0DK23</accession>
<gene>
    <name evidence="5" type="ORF">GSPATT00039539001</name>
</gene>
<dbReference type="KEGG" id="ptm:GSPATT00039539001"/>
<dbReference type="Proteomes" id="UP000000600">
    <property type="component" value="Unassembled WGS sequence"/>
</dbReference>
<dbReference type="GeneID" id="5036572"/>
<protein>
    <recommendedName>
        <fullName evidence="7">Insulin-like growth factor binding protein, N-terminal</fullName>
    </recommendedName>
</protein>
<keyword evidence="4" id="KW-0812">Transmembrane</keyword>
<evidence type="ECO:0000256" key="1">
    <source>
        <dbReference type="ARBA" id="ARBA00022729"/>
    </source>
</evidence>
<dbReference type="RefSeq" id="XP_001450787.1">
    <property type="nucleotide sequence ID" value="XM_001450750.1"/>
</dbReference>
<dbReference type="Pfam" id="PF13948">
    <property type="entry name" value="DUF4215"/>
    <property type="match status" value="5"/>
</dbReference>
<evidence type="ECO:0008006" key="7">
    <source>
        <dbReference type="Google" id="ProtNLM"/>
    </source>
</evidence>
<dbReference type="NCBIfam" id="TIGR02232">
    <property type="entry name" value="myxo_disulf_rpt"/>
    <property type="match status" value="4"/>
</dbReference>
<dbReference type="SUPFAM" id="SSF57184">
    <property type="entry name" value="Growth factor receptor domain"/>
    <property type="match status" value="2"/>
</dbReference>
<proteinExistence type="predicted"/>
<feature type="transmembrane region" description="Helical" evidence="4">
    <location>
        <begin position="21"/>
        <end position="38"/>
    </location>
</feature>
<dbReference type="OMA" id="CFENFEM"/>
<dbReference type="OrthoDB" id="409374at2759"/>
<dbReference type="AlphaFoldDB" id="A0DK23"/>
<dbReference type="EMBL" id="CT868465">
    <property type="protein sequence ID" value="CAK83390.1"/>
    <property type="molecule type" value="Genomic_DNA"/>
</dbReference>
<sequence>MITSLGHHKIVITISIDIPSLYINLISLILISLLNIQVQAKSLVYSHFFGNFVYENDWIVQNGVGVVSNCGTSQIFGGYNNFNSHTNIIKNVMLPTHEAISLNFRFWDIDNWGNEKMEVMVNDRLVFTGYYNSECTKSSICGTPGHCWGDDILIIRVNSLQQKLLGYESYWGISDFQLWADQKNYILSDVDDCFHGCSNCISDKCVECLKEWEYDIIQQTCIPLCGDQIIVENEECDDGNEEEHDGCFQCKFSCPLFCKQCKFGQCFQCQSNYNLIDQTCKETNQIQGQTSQDKISIQISNFLDYGNYYHKLLHDQFANPLPIYNFDCNLQTYDIFGYYYHQCETKLIQNCLLSQMKICLECENFYKLSWNKKACIPKCEDGITVQYEFCDDQNNIQFDGCYKCQTSCQLECKECIEQQCYVCIDGWQIIDNKCYQICGDGLLAISSREQCDDGNYNPNDGCYDCKFICDQNCFQCSTSNLCFLCFENFEMDENNLCKPICGDGIIVQGLEECEDFNDIPYDGCYLCMFQCEVNCSKCLQGICQECDEGYDLLVEGCKKIIIANEIDDLDLQNKTLSCGNGKLSNTEQCDDGNQENYDGCSSGCDIEEHWICNLEQPSQCFLETNSNLISQNQTEGHQFVLLQFSNQVKQSSKFNFTESILSQIINLSQDQYQISINSIVEVDETQFAMAEYEFEILFLNPISILPNLSISIKSNLIDSNNMTVDVSTQTILLQRPEILNQEQINVANKFQALGNELMIGLGAISVFMLFFGNP</sequence>
<dbReference type="eggNOG" id="ENOG502S6T0">
    <property type="taxonomic scope" value="Eukaryota"/>
</dbReference>
<evidence type="ECO:0000256" key="4">
    <source>
        <dbReference type="SAM" id="Phobius"/>
    </source>
</evidence>
<dbReference type="PANTHER" id="PTHR39767">
    <property type="entry name" value="CALCIUM/CALMODULIN-BINDING MEMBRANE PROTEIN PCM4-RELATED"/>
    <property type="match status" value="1"/>
</dbReference>
<keyword evidence="6" id="KW-1185">Reference proteome</keyword>
<name>A0DK23_PARTE</name>
<evidence type="ECO:0000313" key="6">
    <source>
        <dbReference type="Proteomes" id="UP000000600"/>
    </source>
</evidence>
<dbReference type="InterPro" id="IPR011936">
    <property type="entry name" value="Myxo_disulph_rpt"/>
</dbReference>